<dbReference type="AlphaFoldDB" id="A0A542DS01"/>
<dbReference type="InterPro" id="IPR027417">
    <property type="entry name" value="P-loop_NTPase"/>
</dbReference>
<dbReference type="RefSeq" id="WP_142001340.1">
    <property type="nucleotide sequence ID" value="NZ_VFML01000001.1"/>
</dbReference>
<dbReference type="GO" id="GO:0043531">
    <property type="term" value="F:ADP binding"/>
    <property type="evidence" value="ECO:0007669"/>
    <property type="project" value="InterPro"/>
</dbReference>
<dbReference type="CDD" id="cd00383">
    <property type="entry name" value="trans_reg_C"/>
    <property type="match status" value="1"/>
</dbReference>
<evidence type="ECO:0000256" key="4">
    <source>
        <dbReference type="ARBA" id="ARBA00023163"/>
    </source>
</evidence>
<feature type="repeat" description="TPR" evidence="5">
    <location>
        <begin position="843"/>
        <end position="876"/>
    </location>
</feature>
<dbReference type="SMART" id="SM00862">
    <property type="entry name" value="Trans_reg_C"/>
    <property type="match status" value="1"/>
</dbReference>
<keyword evidence="2" id="KW-0805">Transcription regulation</keyword>
<dbReference type="PROSITE" id="PS51755">
    <property type="entry name" value="OMPR_PHOB"/>
    <property type="match status" value="1"/>
</dbReference>
<evidence type="ECO:0000256" key="3">
    <source>
        <dbReference type="ARBA" id="ARBA00023125"/>
    </source>
</evidence>
<comment type="similarity">
    <text evidence="1">Belongs to the AfsR/DnrI/RedD regulatory family.</text>
</comment>
<dbReference type="Proteomes" id="UP000320876">
    <property type="component" value="Unassembled WGS sequence"/>
</dbReference>
<protein>
    <submittedName>
        <fullName evidence="8">DNA-binding SARP family transcriptional activator</fullName>
    </submittedName>
</protein>
<dbReference type="SUPFAM" id="SSF46894">
    <property type="entry name" value="C-terminal effector domain of the bipartite response regulators"/>
    <property type="match status" value="1"/>
</dbReference>
<dbReference type="InterPro" id="IPR005158">
    <property type="entry name" value="BTAD"/>
</dbReference>
<dbReference type="InterPro" id="IPR001867">
    <property type="entry name" value="OmpR/PhoB-type_DNA-bd"/>
</dbReference>
<dbReference type="SUPFAM" id="SSF48452">
    <property type="entry name" value="TPR-like"/>
    <property type="match status" value="2"/>
</dbReference>
<dbReference type="Pfam" id="PF13424">
    <property type="entry name" value="TPR_12"/>
    <property type="match status" value="2"/>
</dbReference>
<keyword evidence="5" id="KW-0802">TPR repeat</keyword>
<name>A0A542DS01_AMYCI</name>
<gene>
    <name evidence="8" type="ORF">FB471_5713</name>
</gene>
<dbReference type="InterPro" id="IPR019734">
    <property type="entry name" value="TPR_rpt"/>
</dbReference>
<evidence type="ECO:0000256" key="5">
    <source>
        <dbReference type="PROSITE-ProRule" id="PRU00339"/>
    </source>
</evidence>
<evidence type="ECO:0000256" key="2">
    <source>
        <dbReference type="ARBA" id="ARBA00023015"/>
    </source>
</evidence>
<dbReference type="InterPro" id="IPR041664">
    <property type="entry name" value="AAA_16"/>
</dbReference>
<dbReference type="PANTHER" id="PTHR35807">
    <property type="entry name" value="TRANSCRIPTIONAL REGULATOR REDD-RELATED"/>
    <property type="match status" value="1"/>
</dbReference>
<dbReference type="CDD" id="cd15831">
    <property type="entry name" value="BTAD"/>
    <property type="match status" value="1"/>
</dbReference>
<dbReference type="PANTHER" id="PTHR35807:SF1">
    <property type="entry name" value="TRANSCRIPTIONAL REGULATOR REDD"/>
    <property type="match status" value="1"/>
</dbReference>
<dbReference type="PROSITE" id="PS50005">
    <property type="entry name" value="TPR"/>
    <property type="match status" value="1"/>
</dbReference>
<evidence type="ECO:0000256" key="6">
    <source>
        <dbReference type="PROSITE-ProRule" id="PRU01091"/>
    </source>
</evidence>
<dbReference type="GO" id="GO:0003677">
    <property type="term" value="F:DNA binding"/>
    <property type="evidence" value="ECO:0007669"/>
    <property type="project" value="UniProtKB-UniRule"/>
</dbReference>
<evidence type="ECO:0000259" key="7">
    <source>
        <dbReference type="PROSITE" id="PS51755"/>
    </source>
</evidence>
<dbReference type="Gene3D" id="1.10.10.10">
    <property type="entry name" value="Winged helix-like DNA-binding domain superfamily/Winged helix DNA-binding domain"/>
    <property type="match status" value="1"/>
</dbReference>
<evidence type="ECO:0000256" key="1">
    <source>
        <dbReference type="ARBA" id="ARBA00005820"/>
    </source>
</evidence>
<dbReference type="InterPro" id="IPR036388">
    <property type="entry name" value="WH-like_DNA-bd_sf"/>
</dbReference>
<accession>A0A542DS01</accession>
<dbReference type="SMART" id="SM01043">
    <property type="entry name" value="BTAD"/>
    <property type="match status" value="1"/>
</dbReference>
<sequence>MDFRILGPVEVEGPGGRLRVRGAKTTALLAALLSEPNRVVSVERLLELVWGDDPNGGTANTVHVSVSRLRRMLTAEEPDRQLRIVTHSTGYSLRVEPGELDLEIFRRRVQEGRAATTEGNVEQAKGAFEAALRTWRGPALSTVQRPFAISLAAALNDERLDAQEWLFEARLALGEAADLIAEIRNLLTANPLRERLYGLLMLALYRSGRQAEALEAFREAREVLVSELGIEPGSDLQMLHQQILTRDPTLTSGSSSGAAAATHLPRQLPADVPRFVGRESELTRLESLLARQAVNSMGIMVIAGAAGMGKTALAVHWAHRVRERFPDGELFVDFRGYTSDAPMAPTEVLARFLRALGIPPPQVPVDLDEQAALYRSLLSGKRVLIVLDNVSSVDQVRPLLPGTPDCLVVVTSRNDLRGLSVMHDAHSLVLDALTSKEAIGLLSRMVGEQRVGDEPEAAGSVTGLCGRLPLALRIVAANISARPWLRLTSAAAELAEGNPLRQLEIPGDPELAVGTAFEHSYARLDPASQRLFGMLGRIPGPDFSSEAVAVLVDQPHEHAVRGLERLAVAHLIEPSAPGRYRFHDLLRHYAVERVALDELSGDDAVEAALDRLLDWYLQTAYRATGVLNRHAQRIFQLEPPKSALPPLEFPGYEQALAWCERERANLVAAVRCAADSGRNTIAWQLPAALWYFFFFRRHLTDWLTTHELGLAAAQRQGDRYAEAWMRNGLGSALRELRRYDEAIENCRKARGISGDIGDRRGESANLHNLGEAYHRVGWLSEALECCQQALDIRREVGDRWGEAADLMLLGQVSRLLGRRDDALGYCRSALTLWREVGLRLGEAITLNSIGEICRADERFDEAIEYYREALAIRRAVGDRWGEGETLDNLGHALSRAGRPAEAGDSWRQALAIFTEQRHPRAATVGAQLQELEDPEAP</sequence>
<dbReference type="InterPro" id="IPR011990">
    <property type="entry name" value="TPR-like_helical_dom_sf"/>
</dbReference>
<dbReference type="GO" id="GO:0000160">
    <property type="term" value="P:phosphorelay signal transduction system"/>
    <property type="evidence" value="ECO:0007669"/>
    <property type="project" value="InterPro"/>
</dbReference>
<dbReference type="Gene3D" id="3.40.50.300">
    <property type="entry name" value="P-loop containing nucleotide triphosphate hydrolases"/>
    <property type="match status" value="1"/>
</dbReference>
<dbReference type="OrthoDB" id="581105at2"/>
<organism evidence="8 9">
    <name type="scientific">Amycolatopsis cihanbeyliensis</name>
    <dbReference type="NCBI Taxonomy" id="1128664"/>
    <lineage>
        <taxon>Bacteria</taxon>
        <taxon>Bacillati</taxon>
        <taxon>Actinomycetota</taxon>
        <taxon>Actinomycetes</taxon>
        <taxon>Pseudonocardiales</taxon>
        <taxon>Pseudonocardiaceae</taxon>
        <taxon>Amycolatopsis</taxon>
    </lineage>
</organism>
<dbReference type="SMART" id="SM00028">
    <property type="entry name" value="TPR"/>
    <property type="match status" value="7"/>
</dbReference>
<dbReference type="GO" id="GO:0006355">
    <property type="term" value="P:regulation of DNA-templated transcription"/>
    <property type="evidence" value="ECO:0007669"/>
    <property type="project" value="InterPro"/>
</dbReference>
<feature type="domain" description="OmpR/PhoB-type" evidence="7">
    <location>
        <begin position="1"/>
        <end position="95"/>
    </location>
</feature>
<keyword evidence="3 6" id="KW-0238">DNA-binding</keyword>
<dbReference type="Pfam" id="PF03704">
    <property type="entry name" value="BTAD"/>
    <property type="match status" value="1"/>
</dbReference>
<dbReference type="Pfam" id="PF00486">
    <property type="entry name" value="Trans_reg_C"/>
    <property type="match status" value="1"/>
</dbReference>
<reference evidence="8 9" key="1">
    <citation type="submission" date="2019-06" db="EMBL/GenBank/DDBJ databases">
        <title>Sequencing the genomes of 1000 actinobacteria strains.</title>
        <authorList>
            <person name="Klenk H.-P."/>
        </authorList>
    </citation>
    <scope>NUCLEOTIDE SEQUENCE [LARGE SCALE GENOMIC DNA]</scope>
    <source>
        <strain evidence="8 9">DSM 45679</strain>
    </source>
</reference>
<evidence type="ECO:0000313" key="8">
    <source>
        <dbReference type="EMBL" id="TQJ05869.1"/>
    </source>
</evidence>
<dbReference type="SUPFAM" id="SSF52540">
    <property type="entry name" value="P-loop containing nucleoside triphosphate hydrolases"/>
    <property type="match status" value="1"/>
</dbReference>
<dbReference type="PRINTS" id="PR00364">
    <property type="entry name" value="DISEASERSIST"/>
</dbReference>
<feature type="DNA-binding region" description="OmpR/PhoB-type" evidence="6">
    <location>
        <begin position="1"/>
        <end position="95"/>
    </location>
</feature>
<evidence type="ECO:0000313" key="9">
    <source>
        <dbReference type="Proteomes" id="UP000320876"/>
    </source>
</evidence>
<comment type="caution">
    <text evidence="8">The sequence shown here is derived from an EMBL/GenBank/DDBJ whole genome shotgun (WGS) entry which is preliminary data.</text>
</comment>
<dbReference type="InterPro" id="IPR016032">
    <property type="entry name" value="Sig_transdc_resp-reg_C-effctor"/>
</dbReference>
<dbReference type="Gene3D" id="1.25.40.10">
    <property type="entry name" value="Tetratricopeptide repeat domain"/>
    <property type="match status" value="2"/>
</dbReference>
<dbReference type="Pfam" id="PF13191">
    <property type="entry name" value="AAA_16"/>
    <property type="match status" value="1"/>
</dbReference>
<dbReference type="EMBL" id="VFML01000001">
    <property type="protein sequence ID" value="TQJ05869.1"/>
    <property type="molecule type" value="Genomic_DNA"/>
</dbReference>
<keyword evidence="4" id="KW-0804">Transcription</keyword>
<proteinExistence type="inferred from homology"/>
<keyword evidence="9" id="KW-1185">Reference proteome</keyword>
<dbReference type="InterPro" id="IPR051677">
    <property type="entry name" value="AfsR-DnrI-RedD_regulator"/>
</dbReference>